<gene>
    <name evidence="4" type="ORF">DK427_13215</name>
</gene>
<accession>A0A2U8VSC5</accession>
<proteinExistence type="predicted"/>
<dbReference type="OrthoDB" id="9780765at2"/>
<dbReference type="PANTHER" id="PTHR43798">
    <property type="entry name" value="MONOACYLGLYCEROL LIPASE"/>
    <property type="match status" value="1"/>
</dbReference>
<feature type="domain" description="AB hydrolase-1" evidence="3">
    <location>
        <begin position="12"/>
        <end position="248"/>
    </location>
</feature>
<name>A0A2U8VSC5_9HYPH</name>
<evidence type="ECO:0000313" key="5">
    <source>
        <dbReference type="Proteomes" id="UP000246058"/>
    </source>
</evidence>
<evidence type="ECO:0000259" key="3">
    <source>
        <dbReference type="Pfam" id="PF12697"/>
    </source>
</evidence>
<dbReference type="EMBL" id="CP029551">
    <property type="protein sequence ID" value="AWN36575.1"/>
    <property type="molecule type" value="Genomic_DNA"/>
</dbReference>
<evidence type="ECO:0000256" key="1">
    <source>
        <dbReference type="ARBA" id="ARBA00022801"/>
    </source>
</evidence>
<dbReference type="SUPFAM" id="SSF53474">
    <property type="entry name" value="alpha/beta-Hydrolases"/>
    <property type="match status" value="1"/>
</dbReference>
<dbReference type="InterPro" id="IPR000073">
    <property type="entry name" value="AB_hydrolase_1"/>
</dbReference>
<protein>
    <submittedName>
        <fullName evidence="4">Thioesterase</fullName>
    </submittedName>
</protein>
<dbReference type="Pfam" id="PF12697">
    <property type="entry name" value="Abhydrolase_6"/>
    <property type="match status" value="1"/>
</dbReference>
<dbReference type="InterPro" id="IPR050266">
    <property type="entry name" value="AB_hydrolase_sf"/>
</dbReference>
<sequence>MPEPGNSPDLMVCLHFLGGSARTWEPVAHRLAGTVRCLALDLPGFGAAAEATGYDVAAMAERVATAIRAARPGRFALAGHSMGAKVALALARRAEDGDPDLVGLSHLVLVAGSPPSPEPIAEDRRRKMLAWIGADPETRARAARAFIRQNVSAPLAPEDEDKATADVLRAAPEAWRAWLESGANEDWAARIGVLRTPALILAGSEDADLGPTGQAALTAPHLAHARTEILDGTGHLLPLERPDAVAAAIAAHLAGAPPQRARTAEIPDSYAALIASDRVNPRLRAALAERARPDDPAYTPAALDPVELALLRAVVARVLPEAGFDIAARLDARLASGVGDGWRFARLPPDADAYRAGLRSLDAAARATGAPFLARDGAGQDALLRAAQEGRLAVPGAAHPRLDPERMVLWFEDVRADAVRTYLSHPATLARLGFSGIGAGGTGTVGADGLARDLPGFVRTGRNDPEPWEPEPPEPAPAHPARREPAEVVR</sequence>
<evidence type="ECO:0000256" key="2">
    <source>
        <dbReference type="SAM" id="MobiDB-lite"/>
    </source>
</evidence>
<dbReference type="Pfam" id="PF13618">
    <property type="entry name" value="Gluconate_2-dh3"/>
    <property type="match status" value="1"/>
</dbReference>
<feature type="compositionally biased region" description="Basic and acidic residues" evidence="2">
    <location>
        <begin position="481"/>
        <end position="490"/>
    </location>
</feature>
<dbReference type="GO" id="GO:0016020">
    <property type="term" value="C:membrane"/>
    <property type="evidence" value="ECO:0007669"/>
    <property type="project" value="TreeGrafter"/>
</dbReference>
<organism evidence="4 5">
    <name type="scientific">Methylobacterium radiodurans</name>
    <dbReference type="NCBI Taxonomy" id="2202828"/>
    <lineage>
        <taxon>Bacteria</taxon>
        <taxon>Pseudomonadati</taxon>
        <taxon>Pseudomonadota</taxon>
        <taxon>Alphaproteobacteria</taxon>
        <taxon>Hyphomicrobiales</taxon>
        <taxon>Methylobacteriaceae</taxon>
        <taxon>Methylobacterium</taxon>
    </lineage>
</organism>
<dbReference type="KEGG" id="meti:DK427_13215"/>
<reference evidence="4 5" key="1">
    <citation type="submission" date="2018-05" db="EMBL/GenBank/DDBJ databases">
        <title>Complete Genome Sequence of Methylobacterium sp. 17Sr1-43.</title>
        <authorList>
            <person name="Srinivasan S."/>
        </authorList>
    </citation>
    <scope>NUCLEOTIDE SEQUENCE [LARGE SCALE GENOMIC DNA]</scope>
    <source>
        <strain evidence="4 5">17Sr1-43</strain>
    </source>
</reference>
<dbReference type="PANTHER" id="PTHR43798:SF31">
    <property type="entry name" value="AB HYDROLASE SUPERFAMILY PROTEIN YCLE"/>
    <property type="match status" value="1"/>
</dbReference>
<feature type="region of interest" description="Disordered" evidence="2">
    <location>
        <begin position="448"/>
        <end position="490"/>
    </location>
</feature>
<evidence type="ECO:0000313" key="4">
    <source>
        <dbReference type="EMBL" id="AWN36575.1"/>
    </source>
</evidence>
<dbReference type="Proteomes" id="UP000246058">
    <property type="component" value="Chromosome"/>
</dbReference>
<dbReference type="AlphaFoldDB" id="A0A2U8VSC5"/>
<keyword evidence="1" id="KW-0378">Hydrolase</keyword>
<dbReference type="InterPro" id="IPR027056">
    <property type="entry name" value="Gluconate_2DH_su3"/>
</dbReference>
<keyword evidence="5" id="KW-1185">Reference proteome</keyword>
<dbReference type="InterPro" id="IPR029058">
    <property type="entry name" value="AB_hydrolase_fold"/>
</dbReference>
<dbReference type="GO" id="GO:0016787">
    <property type="term" value="F:hydrolase activity"/>
    <property type="evidence" value="ECO:0007669"/>
    <property type="project" value="UniProtKB-KW"/>
</dbReference>
<dbReference type="Gene3D" id="3.40.50.1820">
    <property type="entry name" value="alpha/beta hydrolase"/>
    <property type="match status" value="1"/>
</dbReference>